<name>A0A1D8TN89_9CYAN</name>
<sequence>MEHSLGYQFQASYEDGNALVQRQTQALIYNRYPKLLRALSESLAFFVVNEIVFTEIKEWKNRDYIYLSTLAETIKLKVRNTLKVSPGTESPAEDIVETCVKDWVKSIAHELDNAIKPILEKTNSNNNTAKQLVFNEKNVTFIRVGNVDYELDVERLVEILSSSEIVGAIVVIIVPVIGAIIDVLVGYIVALVLIYILATFIAATGAGLSIALPLYARAVALASQVADSEIDVVRELGGGIGEFLASDIRGQNYSTGMRHQFYSKIIDQKTAIKSDIDKKIIEALANNHQLKSQVTRSCMLACCMLSKKTHQKTMEAIAL</sequence>
<keyword evidence="1" id="KW-0812">Transmembrane</keyword>
<evidence type="ECO:0000313" key="3">
    <source>
        <dbReference type="Proteomes" id="UP000177870"/>
    </source>
</evidence>
<dbReference type="EMBL" id="CP017599">
    <property type="protein sequence ID" value="AOW99118.1"/>
    <property type="molecule type" value="Genomic_DNA"/>
</dbReference>
<organism evidence="2 3">
    <name type="scientific">Moorena producens PAL-8-15-08-1</name>
    <dbReference type="NCBI Taxonomy" id="1458985"/>
    <lineage>
        <taxon>Bacteria</taxon>
        <taxon>Bacillati</taxon>
        <taxon>Cyanobacteriota</taxon>
        <taxon>Cyanophyceae</taxon>
        <taxon>Coleofasciculales</taxon>
        <taxon>Coleofasciculaceae</taxon>
        <taxon>Moorena</taxon>
    </lineage>
</organism>
<dbReference type="RefSeq" id="WP_070391611.1">
    <property type="nucleotide sequence ID" value="NZ_CP017599.1"/>
</dbReference>
<dbReference type="KEGG" id="mpro:BJP34_06325"/>
<dbReference type="Proteomes" id="UP000177870">
    <property type="component" value="Chromosome"/>
</dbReference>
<proteinExistence type="predicted"/>
<reference evidence="3" key="1">
    <citation type="submission" date="2016-10" db="EMBL/GenBank/DDBJ databases">
        <title>Comparative genomics uncovers the prolific and rare metabolic potential of the cyanobacterial genus Moorea.</title>
        <authorList>
            <person name="Leao T."/>
            <person name="Castelao G."/>
            <person name="Korobeynikov A."/>
            <person name="Monroe E.A."/>
            <person name="Podell S."/>
            <person name="Glukhov E."/>
            <person name="Allen E."/>
            <person name="Gerwick W.H."/>
            <person name="Gerwick L."/>
        </authorList>
    </citation>
    <scope>NUCLEOTIDE SEQUENCE [LARGE SCALE GENOMIC DNA]</scope>
    <source>
        <strain evidence="3">PAL-8-15-08-1</strain>
    </source>
</reference>
<evidence type="ECO:0000313" key="2">
    <source>
        <dbReference type="EMBL" id="AOW99118.1"/>
    </source>
</evidence>
<accession>A0A1D8TN89</accession>
<keyword evidence="1" id="KW-0472">Membrane</keyword>
<evidence type="ECO:0000256" key="1">
    <source>
        <dbReference type="SAM" id="Phobius"/>
    </source>
</evidence>
<protein>
    <submittedName>
        <fullName evidence="2">Uncharacterized protein</fullName>
    </submittedName>
</protein>
<gene>
    <name evidence="2" type="ORF">BJP34_06325</name>
</gene>
<dbReference type="AlphaFoldDB" id="A0A1D8TN89"/>
<feature type="transmembrane region" description="Helical" evidence="1">
    <location>
        <begin position="194"/>
        <end position="215"/>
    </location>
</feature>
<feature type="transmembrane region" description="Helical" evidence="1">
    <location>
        <begin position="165"/>
        <end position="188"/>
    </location>
</feature>
<keyword evidence="1" id="KW-1133">Transmembrane helix</keyword>